<comment type="caution">
    <text evidence="1">The sequence shown here is derived from an EMBL/GenBank/DDBJ whole genome shotgun (WGS) entry which is preliminary data.</text>
</comment>
<name>A0ACB8AR97_9AGAM</name>
<gene>
    <name evidence="1" type="ORF">BJ138DRAFT_90292</name>
</gene>
<dbReference type="Proteomes" id="UP000790377">
    <property type="component" value="Unassembled WGS sequence"/>
</dbReference>
<dbReference type="EMBL" id="MU267600">
    <property type="protein sequence ID" value="KAH7915469.1"/>
    <property type="molecule type" value="Genomic_DNA"/>
</dbReference>
<reference evidence="1" key="1">
    <citation type="journal article" date="2021" name="New Phytol.">
        <title>Evolutionary innovations through gain and loss of genes in the ectomycorrhizal Boletales.</title>
        <authorList>
            <person name="Wu G."/>
            <person name="Miyauchi S."/>
            <person name="Morin E."/>
            <person name="Kuo A."/>
            <person name="Drula E."/>
            <person name="Varga T."/>
            <person name="Kohler A."/>
            <person name="Feng B."/>
            <person name="Cao Y."/>
            <person name="Lipzen A."/>
            <person name="Daum C."/>
            <person name="Hundley H."/>
            <person name="Pangilinan J."/>
            <person name="Johnson J."/>
            <person name="Barry K."/>
            <person name="LaButti K."/>
            <person name="Ng V."/>
            <person name="Ahrendt S."/>
            <person name="Min B."/>
            <person name="Choi I.G."/>
            <person name="Park H."/>
            <person name="Plett J.M."/>
            <person name="Magnuson J."/>
            <person name="Spatafora J.W."/>
            <person name="Nagy L.G."/>
            <person name="Henrissat B."/>
            <person name="Grigoriev I.V."/>
            <person name="Yang Z.L."/>
            <person name="Xu J."/>
            <person name="Martin F.M."/>
        </authorList>
    </citation>
    <scope>NUCLEOTIDE SEQUENCE</scope>
    <source>
        <strain evidence="1">ATCC 28755</strain>
    </source>
</reference>
<accession>A0ACB8AR97</accession>
<sequence>MSGCSTLPQRLASHDSLPSRRAFSPTIPSKLRQKQGHTHRNTDSTSRSHQIQRRARFDSKEISAGEWIRLINPEGGVYFYHKGRNICTLADLQDVSIQEIINKFAQEIQGCLQLQSDFANNPNMLLVLDYDEKGGSSCGYYLVSCDKDSERRVFWAEDFELSCDIKGCDGYTCLEVEYWKHWQLFPRHCELDQGVIDELKGIILQTSGEHVTAKFSTSQYNKEDLAYMLTIINELDPGNVTTHDYSAWLIGKFMTICKLNELRTTHGQDRDHSSFGLGCASSPYRRSFFMLALSPIMLGSPDIYAAELHSFQDNFTLARWRKFVDKVDISIRDSNLLATVLLGTNIGFLGISSIDEATVPGSRSLIQIIIYCSTIGSLGSIIIGLVIFKQYRAKGADSLVTAVAVLERLFRKSYAVEALAIICSLPYVLLLWSLIFFLAAFSVSCFESTDTATRVPVAVLIVTIFIGVYWCMVVASLPDKIDTHDAQDDTVIEGEKGDMNARKPSVTTWDRYLRVKSHAVESHDGVA</sequence>
<proteinExistence type="predicted"/>
<organism evidence="1 2">
    <name type="scientific">Hygrophoropsis aurantiaca</name>
    <dbReference type="NCBI Taxonomy" id="72124"/>
    <lineage>
        <taxon>Eukaryota</taxon>
        <taxon>Fungi</taxon>
        <taxon>Dikarya</taxon>
        <taxon>Basidiomycota</taxon>
        <taxon>Agaricomycotina</taxon>
        <taxon>Agaricomycetes</taxon>
        <taxon>Agaricomycetidae</taxon>
        <taxon>Boletales</taxon>
        <taxon>Coniophorineae</taxon>
        <taxon>Hygrophoropsidaceae</taxon>
        <taxon>Hygrophoropsis</taxon>
    </lineage>
</organism>
<protein>
    <submittedName>
        <fullName evidence="1">Uncharacterized protein</fullName>
    </submittedName>
</protein>
<evidence type="ECO:0000313" key="2">
    <source>
        <dbReference type="Proteomes" id="UP000790377"/>
    </source>
</evidence>
<keyword evidence="2" id="KW-1185">Reference proteome</keyword>
<evidence type="ECO:0000313" key="1">
    <source>
        <dbReference type="EMBL" id="KAH7915469.1"/>
    </source>
</evidence>